<feature type="transmembrane region" description="Helical" evidence="9">
    <location>
        <begin position="50"/>
        <end position="68"/>
    </location>
</feature>
<dbReference type="PANTHER" id="PTHR15902">
    <property type="entry name" value="NEURITIN-RELATED"/>
    <property type="match status" value="1"/>
</dbReference>
<dbReference type="Proteomes" id="UP000752171">
    <property type="component" value="Unassembled WGS sequence"/>
</dbReference>
<name>A0A8T2LD49_ASTMX</name>
<keyword evidence="3" id="KW-1003">Cell membrane</keyword>
<keyword evidence="9" id="KW-1133">Transmembrane helix</keyword>
<organism evidence="10 11">
    <name type="scientific">Astyanax mexicanus</name>
    <name type="common">Blind cave fish</name>
    <name type="synonym">Astyanax fasciatus mexicanus</name>
    <dbReference type="NCBI Taxonomy" id="7994"/>
    <lineage>
        <taxon>Eukaryota</taxon>
        <taxon>Metazoa</taxon>
        <taxon>Chordata</taxon>
        <taxon>Craniata</taxon>
        <taxon>Vertebrata</taxon>
        <taxon>Euteleostomi</taxon>
        <taxon>Actinopterygii</taxon>
        <taxon>Neopterygii</taxon>
        <taxon>Teleostei</taxon>
        <taxon>Ostariophysi</taxon>
        <taxon>Characiformes</taxon>
        <taxon>Characoidei</taxon>
        <taxon>Acestrorhamphidae</taxon>
        <taxon>Acestrorhamphinae</taxon>
        <taxon>Astyanax</taxon>
    </lineage>
</organism>
<comment type="caution">
    <text evidence="10">The sequence shown here is derived from an EMBL/GenBank/DDBJ whole genome shotgun (WGS) entry which is preliminary data.</text>
</comment>
<evidence type="ECO:0000313" key="10">
    <source>
        <dbReference type="EMBL" id="KAG9267216.1"/>
    </source>
</evidence>
<reference evidence="10 11" key="1">
    <citation type="submission" date="2021-07" db="EMBL/GenBank/DDBJ databases">
        <authorList>
            <person name="Imarazene B."/>
            <person name="Zahm M."/>
            <person name="Klopp C."/>
            <person name="Cabau C."/>
            <person name="Beille S."/>
            <person name="Jouanno E."/>
            <person name="Castinel A."/>
            <person name="Lluch J."/>
            <person name="Gil L."/>
            <person name="Kuchtly C."/>
            <person name="Lopez Roques C."/>
            <person name="Donnadieu C."/>
            <person name="Parrinello H."/>
            <person name="Journot L."/>
            <person name="Du K."/>
            <person name="Schartl M."/>
            <person name="Retaux S."/>
            <person name="Guiguen Y."/>
        </authorList>
    </citation>
    <scope>NUCLEOTIDE SEQUENCE [LARGE SCALE GENOMIC DNA]</scope>
    <source>
        <strain evidence="10">Pach_M1</strain>
        <tissue evidence="10">Testis</tissue>
    </source>
</reference>
<dbReference type="AlphaFoldDB" id="A0A8T2LD49"/>
<evidence type="ECO:0000256" key="1">
    <source>
        <dbReference type="ARBA" id="ARBA00004609"/>
    </source>
</evidence>
<proteinExistence type="inferred from homology"/>
<accession>A0A8T2LD49</accession>
<evidence type="ECO:0000256" key="2">
    <source>
        <dbReference type="ARBA" id="ARBA00008377"/>
    </source>
</evidence>
<dbReference type="PANTHER" id="PTHR15902:SF6">
    <property type="entry name" value="NEURITIN 1-LIKE B"/>
    <property type="match status" value="1"/>
</dbReference>
<gene>
    <name evidence="10" type="primary">NRN1</name>
    <name evidence="10" type="ORF">AMEX_G19909</name>
</gene>
<dbReference type="GO" id="GO:0098552">
    <property type="term" value="C:side of membrane"/>
    <property type="evidence" value="ECO:0007669"/>
    <property type="project" value="UniProtKB-KW"/>
</dbReference>
<dbReference type="Pfam" id="PF15056">
    <property type="entry name" value="NRN1"/>
    <property type="match status" value="1"/>
</dbReference>
<dbReference type="GO" id="GO:0005886">
    <property type="term" value="C:plasma membrane"/>
    <property type="evidence" value="ECO:0007669"/>
    <property type="project" value="UniProtKB-SubCell"/>
</dbReference>
<comment type="similarity">
    <text evidence="2">Belongs to the neuritin family.</text>
</comment>
<evidence type="ECO:0000256" key="6">
    <source>
        <dbReference type="ARBA" id="ARBA00023136"/>
    </source>
</evidence>
<keyword evidence="7" id="KW-0325">Glycoprotein</keyword>
<dbReference type="InterPro" id="IPR026144">
    <property type="entry name" value="Neuritin_fam"/>
</dbReference>
<evidence type="ECO:0000256" key="3">
    <source>
        <dbReference type="ARBA" id="ARBA00022475"/>
    </source>
</evidence>
<dbReference type="GO" id="GO:1990138">
    <property type="term" value="P:neuron projection extension"/>
    <property type="evidence" value="ECO:0007669"/>
    <property type="project" value="TreeGrafter"/>
</dbReference>
<evidence type="ECO:0000256" key="9">
    <source>
        <dbReference type="SAM" id="Phobius"/>
    </source>
</evidence>
<evidence type="ECO:0000256" key="8">
    <source>
        <dbReference type="ARBA" id="ARBA00023288"/>
    </source>
</evidence>
<dbReference type="EMBL" id="JAICCE010000016">
    <property type="protein sequence ID" value="KAG9267216.1"/>
    <property type="molecule type" value="Genomic_DNA"/>
</dbReference>
<evidence type="ECO:0000313" key="11">
    <source>
        <dbReference type="Proteomes" id="UP000752171"/>
    </source>
</evidence>
<keyword evidence="5" id="KW-0732">Signal</keyword>
<protein>
    <submittedName>
        <fullName evidence="10">Neuritin-like protein</fullName>
    </submittedName>
</protein>
<comment type="subcellular location">
    <subcellularLocation>
        <location evidence="1">Cell membrane</location>
        <topology evidence="1">Lipid-anchor</topology>
        <topology evidence="1">GPI-anchor</topology>
    </subcellularLocation>
</comment>
<keyword evidence="4" id="KW-0336">GPI-anchor</keyword>
<evidence type="ECO:0000256" key="4">
    <source>
        <dbReference type="ARBA" id="ARBA00022622"/>
    </source>
</evidence>
<keyword evidence="6 9" id="KW-0472">Membrane</keyword>
<keyword evidence="8" id="KW-0449">Lipoprotein</keyword>
<sequence>MRFSNRKEAGVVRVDRTGVVLETAPKSQENTKHHRRVRTWAWTDSGMNQLLFFTLCFSVCGSALGAAITPLCSSVYRGFAECLVTLGDSVSVQSDNVQDITSICRYWDVFQDCVRGALAGCRGDAAEVWESLRAESRRTQFSGNLYEMCANRPPTPTAKPLTLPSTDQTNQESLKGLAAGSGHTHSVRLFLACISVVLIR</sequence>
<keyword evidence="9" id="KW-0812">Transmembrane</keyword>
<evidence type="ECO:0000256" key="5">
    <source>
        <dbReference type="ARBA" id="ARBA00022729"/>
    </source>
</evidence>
<evidence type="ECO:0000256" key="7">
    <source>
        <dbReference type="ARBA" id="ARBA00023180"/>
    </source>
</evidence>